<evidence type="ECO:0000313" key="2">
    <source>
        <dbReference type="Proteomes" id="UP000245697"/>
    </source>
</evidence>
<name>A0A316F4A1_9ACTN</name>
<protein>
    <recommendedName>
        <fullName evidence="3">EcsC family protein</fullName>
    </recommendedName>
</protein>
<evidence type="ECO:0000313" key="1">
    <source>
        <dbReference type="EMBL" id="PWK40113.1"/>
    </source>
</evidence>
<keyword evidence="2" id="KW-1185">Reference proteome</keyword>
<dbReference type="EMBL" id="QGGR01000020">
    <property type="protein sequence ID" value="PWK40113.1"/>
    <property type="molecule type" value="Genomic_DNA"/>
</dbReference>
<sequence>MLLEWLALFVGPASGVAVGIAEKFAEKFISAINSMTPDLADIYAGSHRQAMGDWHARQVAMVTASGAGSAILPGYHLAAMVADVAFVVNRLGVAGHGAGAILGYQAGRGDILGADDMAAIVLYWVGADDFTAAMKQAALGRTVAGFMPLVAGNPVAVNSGVHTMMGGLGYLAGQKVGSKAGAKAGGKLGAKVAGQLAAKLSAKLSGKVLSGFVPILGAVVAGGVNAWIVDGILDAAKDYYTDKLGILGGGAAGRALPGGA</sequence>
<dbReference type="Proteomes" id="UP000245697">
    <property type="component" value="Unassembled WGS sequence"/>
</dbReference>
<dbReference type="RefSeq" id="WP_109600060.1">
    <property type="nucleotide sequence ID" value="NZ_QGGR01000020.1"/>
</dbReference>
<reference evidence="1 2" key="1">
    <citation type="submission" date="2018-05" db="EMBL/GenBank/DDBJ databases">
        <title>Genomic Encyclopedia of Archaeal and Bacterial Type Strains, Phase II (KMG-II): from individual species to whole genera.</title>
        <authorList>
            <person name="Goeker M."/>
        </authorList>
    </citation>
    <scope>NUCLEOTIDE SEQUENCE [LARGE SCALE GENOMIC DNA]</scope>
    <source>
        <strain evidence="1 2">DSM 45184</strain>
    </source>
</reference>
<gene>
    <name evidence="1" type="ORF">BC793_12052</name>
</gene>
<evidence type="ECO:0008006" key="3">
    <source>
        <dbReference type="Google" id="ProtNLM"/>
    </source>
</evidence>
<comment type="caution">
    <text evidence="1">The sequence shown here is derived from an EMBL/GenBank/DDBJ whole genome shotgun (WGS) entry which is preliminary data.</text>
</comment>
<dbReference type="AlphaFoldDB" id="A0A316F4A1"/>
<organism evidence="1 2">
    <name type="scientific">Actinoplanes xinjiangensis</name>
    <dbReference type="NCBI Taxonomy" id="512350"/>
    <lineage>
        <taxon>Bacteria</taxon>
        <taxon>Bacillati</taxon>
        <taxon>Actinomycetota</taxon>
        <taxon>Actinomycetes</taxon>
        <taxon>Micromonosporales</taxon>
        <taxon>Micromonosporaceae</taxon>
        <taxon>Actinoplanes</taxon>
    </lineage>
</organism>
<proteinExistence type="predicted"/>
<accession>A0A316F4A1</accession>